<dbReference type="AlphaFoldDB" id="A0A7J7LFU2"/>
<evidence type="ECO:0000313" key="3">
    <source>
        <dbReference type="Proteomes" id="UP000541444"/>
    </source>
</evidence>
<evidence type="ECO:0000313" key="2">
    <source>
        <dbReference type="EMBL" id="KAF6141507.1"/>
    </source>
</evidence>
<dbReference type="InterPro" id="IPR052370">
    <property type="entry name" value="Meta-cleavage_hydrolase"/>
</dbReference>
<dbReference type="OrthoDB" id="6431331at2759"/>
<organism evidence="2 3">
    <name type="scientific">Kingdonia uniflora</name>
    <dbReference type="NCBI Taxonomy" id="39325"/>
    <lineage>
        <taxon>Eukaryota</taxon>
        <taxon>Viridiplantae</taxon>
        <taxon>Streptophyta</taxon>
        <taxon>Embryophyta</taxon>
        <taxon>Tracheophyta</taxon>
        <taxon>Spermatophyta</taxon>
        <taxon>Magnoliopsida</taxon>
        <taxon>Ranunculales</taxon>
        <taxon>Circaeasteraceae</taxon>
        <taxon>Kingdonia</taxon>
    </lineage>
</organism>
<dbReference type="EMBL" id="JACGCM010002321">
    <property type="protein sequence ID" value="KAF6141507.1"/>
    <property type="molecule type" value="Genomic_DNA"/>
</dbReference>
<dbReference type="Proteomes" id="UP000541444">
    <property type="component" value="Unassembled WGS sequence"/>
</dbReference>
<keyword evidence="3" id="KW-1185">Reference proteome</keyword>
<accession>A0A7J7LFU2</accession>
<dbReference type="Gene3D" id="3.40.50.1820">
    <property type="entry name" value="alpha/beta hydrolase"/>
    <property type="match status" value="1"/>
</dbReference>
<dbReference type="Pfam" id="PF00561">
    <property type="entry name" value="Abhydrolase_1"/>
    <property type="match status" value="1"/>
</dbReference>
<dbReference type="SUPFAM" id="SSF53474">
    <property type="entry name" value="alpha/beta-Hydrolases"/>
    <property type="match status" value="1"/>
</dbReference>
<gene>
    <name evidence="2" type="ORF">GIB67_012269</name>
</gene>
<dbReference type="PANTHER" id="PTHR43139">
    <property type="entry name" value="SI:DKEY-122A22.2"/>
    <property type="match status" value="1"/>
</dbReference>
<dbReference type="InterPro" id="IPR029058">
    <property type="entry name" value="AB_hydrolase_fold"/>
</dbReference>
<name>A0A7J7LFU2_9MAGN</name>
<dbReference type="PANTHER" id="PTHR43139:SF52">
    <property type="entry name" value="SI:DKEY-122A22.2"/>
    <property type="match status" value="1"/>
</dbReference>
<feature type="domain" description="AB hydrolase-1" evidence="1">
    <location>
        <begin position="52"/>
        <end position="161"/>
    </location>
</feature>
<reference evidence="2 3" key="1">
    <citation type="journal article" date="2020" name="IScience">
        <title>Genome Sequencing of the Endangered Kingdonia uniflora (Circaeasteraceae, Ranunculales) Reveals Potential Mechanisms of Evolutionary Specialization.</title>
        <authorList>
            <person name="Sun Y."/>
            <person name="Deng T."/>
            <person name="Zhang A."/>
            <person name="Moore M.J."/>
            <person name="Landis J.B."/>
            <person name="Lin N."/>
            <person name="Zhang H."/>
            <person name="Zhang X."/>
            <person name="Huang J."/>
            <person name="Zhang X."/>
            <person name="Sun H."/>
            <person name="Wang H."/>
        </authorList>
    </citation>
    <scope>NUCLEOTIDE SEQUENCE [LARGE SCALE GENOMIC DNA]</scope>
    <source>
        <strain evidence="2">TB1705</strain>
        <tissue evidence="2">Leaf</tissue>
    </source>
</reference>
<dbReference type="InterPro" id="IPR000073">
    <property type="entry name" value="AB_hydrolase_1"/>
</dbReference>
<proteinExistence type="predicted"/>
<comment type="caution">
    <text evidence="2">The sequence shown here is derived from an EMBL/GenBank/DDBJ whole genome shotgun (WGS) entry which is preliminary data.</text>
</comment>
<evidence type="ECO:0000259" key="1">
    <source>
        <dbReference type="Pfam" id="PF00561"/>
    </source>
</evidence>
<sequence length="230" mass="26167">MVTSGLGVIPLLRRFQRRTFTLAGLSFQSIQVDLQTLVYFWGPQTGFITGKPTVVVISTFGAPTIRQWHSQVPYFASYYNLYIPDLVFVGKSISTSLDRTDVFQAQCVAKLLEKIGLERYSIVGHSYGSLVGYHMARLWPERVDKVVIASCAVNLNHKDHLDLMELVGVETIEDLLVPRTAKSLKLLYAVTMRNRPYIPKFVLNELLHVSSVSLSFINLHLLMKEYYEIH</sequence>
<protein>
    <recommendedName>
        <fullName evidence="1">AB hydrolase-1 domain-containing protein</fullName>
    </recommendedName>
</protein>